<evidence type="ECO:0000313" key="1">
    <source>
        <dbReference type="EMBL" id="CAB4536665.1"/>
    </source>
</evidence>
<gene>
    <name evidence="1" type="ORF">UFOPK1440_00193</name>
</gene>
<protein>
    <submittedName>
        <fullName evidence="1">Unannotated protein</fullName>
    </submittedName>
</protein>
<accession>A0A6J6BCW9</accession>
<name>A0A6J6BCW9_9ZZZZ</name>
<dbReference type="AlphaFoldDB" id="A0A6J6BCW9"/>
<organism evidence="1">
    <name type="scientific">freshwater metagenome</name>
    <dbReference type="NCBI Taxonomy" id="449393"/>
    <lineage>
        <taxon>unclassified sequences</taxon>
        <taxon>metagenomes</taxon>
        <taxon>ecological metagenomes</taxon>
    </lineage>
</organism>
<sequence>MGTCKCGYSTDAEKNCNGTHNVVKAVKADIIAKLEANGFAEVSDYLKTN</sequence>
<reference evidence="1" key="1">
    <citation type="submission" date="2020-05" db="EMBL/GenBank/DDBJ databases">
        <authorList>
            <person name="Chiriac C."/>
            <person name="Salcher M."/>
            <person name="Ghai R."/>
            <person name="Kavagutti S V."/>
        </authorList>
    </citation>
    <scope>NUCLEOTIDE SEQUENCE</scope>
</reference>
<proteinExistence type="predicted"/>
<dbReference type="EMBL" id="CAEZSP010000004">
    <property type="protein sequence ID" value="CAB4536665.1"/>
    <property type="molecule type" value="Genomic_DNA"/>
</dbReference>